<evidence type="ECO:0000313" key="2">
    <source>
        <dbReference type="Proteomes" id="UP000191897"/>
    </source>
</evidence>
<dbReference type="AlphaFoldDB" id="A0A1S7SE08"/>
<dbReference type="EMBL" id="FBWC01000041">
    <property type="protein sequence ID" value="CUX67564.1"/>
    <property type="molecule type" value="Genomic_DNA"/>
</dbReference>
<sequence length="138" mass="14479">MKFGQFCGLIADEMDLQHSDFLLGAEILFASDPAGKAQETVLSLPDRPISAKDAAMLICLVVAIDQGHVDPSQCAEAADDIAALGQNLSLLIDAVEKGEPAVLDISGRFEANVTVPRSLTAKISPLIRGGAVAHLRSI</sequence>
<accession>A0A1S7SE08</accession>
<protein>
    <submittedName>
        <fullName evidence="1">Uncharacterized protein</fullName>
    </submittedName>
</protein>
<evidence type="ECO:0000313" key="1">
    <source>
        <dbReference type="EMBL" id="CUX67564.1"/>
    </source>
</evidence>
<reference evidence="1 2" key="1">
    <citation type="submission" date="2016-01" db="EMBL/GenBank/DDBJ databases">
        <authorList>
            <person name="Oliw E.H."/>
        </authorList>
    </citation>
    <scope>NUCLEOTIDE SEQUENCE [LARGE SCALE GENOMIC DNA]</scope>
    <source>
        <strain evidence="1 2">Kerr 14</strain>
    </source>
</reference>
<dbReference type="Proteomes" id="UP000191897">
    <property type="component" value="Unassembled WGS sequence"/>
</dbReference>
<name>A0A1S7SE08_AGRTU</name>
<dbReference type="RefSeq" id="WP_080868031.1">
    <property type="nucleotide sequence ID" value="NZ_LT009733.1"/>
</dbReference>
<gene>
    <name evidence="1" type="ORF">AGR4C_pb20163</name>
</gene>
<organism evidence="1 2">
    <name type="scientific">Agrobacterium tumefaciens str. Kerr 14</name>
    <dbReference type="NCBI Taxonomy" id="1183424"/>
    <lineage>
        <taxon>Bacteria</taxon>
        <taxon>Pseudomonadati</taxon>
        <taxon>Pseudomonadota</taxon>
        <taxon>Alphaproteobacteria</taxon>
        <taxon>Hyphomicrobiales</taxon>
        <taxon>Rhizobiaceae</taxon>
        <taxon>Rhizobium/Agrobacterium group</taxon>
        <taxon>Agrobacterium</taxon>
        <taxon>Agrobacterium tumefaciens complex</taxon>
    </lineage>
</organism>
<proteinExistence type="predicted"/>